<dbReference type="PANTHER" id="PTHR13817:SF73">
    <property type="entry name" value="FIBRONECTIN TYPE-III DOMAIN-CONTAINING PROTEIN"/>
    <property type="match status" value="1"/>
</dbReference>
<keyword evidence="1" id="KW-0677">Repeat</keyword>
<evidence type="ECO:0000256" key="1">
    <source>
        <dbReference type="ARBA" id="ARBA00022737"/>
    </source>
</evidence>
<evidence type="ECO:0000259" key="2">
    <source>
        <dbReference type="PROSITE" id="PS50853"/>
    </source>
</evidence>
<dbReference type="Pfam" id="PF00041">
    <property type="entry name" value="fn3"/>
    <property type="match status" value="2"/>
</dbReference>
<dbReference type="InterPro" id="IPR036116">
    <property type="entry name" value="FN3_sf"/>
</dbReference>
<dbReference type="AlphaFoldDB" id="A0A382GNL8"/>
<gene>
    <name evidence="3" type="ORF">METZ01_LOCUS229057</name>
</gene>
<accession>A0A382GNL8</accession>
<dbReference type="EMBL" id="UINC01056319">
    <property type="protein sequence ID" value="SVB76203.1"/>
    <property type="molecule type" value="Genomic_DNA"/>
</dbReference>
<dbReference type="CDD" id="cd00063">
    <property type="entry name" value="FN3"/>
    <property type="match status" value="3"/>
</dbReference>
<sequence length="263" mass="27426">MSWMAPMDDGGSPVVDYVVERLVDTGWEVVDDGTSAVTAASVKGLVNGTLESLRVAAVTVVGRGPVSNTVSITPGRPTPPTDLGAERGDGSVTLIWKPPVYDGGSVVISHRIEYSVDDGATWDDVVVEVGAATSVTIDGLRNGVLHWFRVSVLTELGISQTRSVQVLPAGLPGVADGLVAFEEYESLVFTWNRPGDGGSPITAVHLYLRQVGSVEWKSFTAGSLTTTARIGGLVSGGEYEVRGAMENTVGYGPVSPIVQVVAG</sequence>
<dbReference type="SMART" id="SM00060">
    <property type="entry name" value="FN3"/>
    <property type="match status" value="2"/>
</dbReference>
<feature type="domain" description="Fibronectin type-III" evidence="2">
    <location>
        <begin position="173"/>
        <end position="263"/>
    </location>
</feature>
<dbReference type="InterPro" id="IPR003961">
    <property type="entry name" value="FN3_dom"/>
</dbReference>
<feature type="domain" description="Fibronectin type-III" evidence="2">
    <location>
        <begin position="76"/>
        <end position="169"/>
    </location>
</feature>
<organism evidence="3">
    <name type="scientific">marine metagenome</name>
    <dbReference type="NCBI Taxonomy" id="408172"/>
    <lineage>
        <taxon>unclassified sequences</taxon>
        <taxon>metagenomes</taxon>
        <taxon>ecological metagenomes</taxon>
    </lineage>
</organism>
<dbReference type="SUPFAM" id="SSF49265">
    <property type="entry name" value="Fibronectin type III"/>
    <property type="match status" value="2"/>
</dbReference>
<dbReference type="InterPro" id="IPR013783">
    <property type="entry name" value="Ig-like_fold"/>
</dbReference>
<dbReference type="InterPro" id="IPR050964">
    <property type="entry name" value="Striated_Muscle_Regulatory"/>
</dbReference>
<proteinExistence type="predicted"/>
<name>A0A382GNL8_9ZZZZ</name>
<feature type="domain" description="Fibronectin type-III" evidence="2">
    <location>
        <begin position="1"/>
        <end position="75"/>
    </location>
</feature>
<dbReference type="PANTHER" id="PTHR13817">
    <property type="entry name" value="TITIN"/>
    <property type="match status" value="1"/>
</dbReference>
<reference evidence="3" key="1">
    <citation type="submission" date="2018-05" db="EMBL/GenBank/DDBJ databases">
        <authorList>
            <person name="Lanie J.A."/>
            <person name="Ng W.-L."/>
            <person name="Kazmierczak K.M."/>
            <person name="Andrzejewski T.M."/>
            <person name="Davidsen T.M."/>
            <person name="Wayne K.J."/>
            <person name="Tettelin H."/>
            <person name="Glass J.I."/>
            <person name="Rusch D."/>
            <person name="Podicherti R."/>
            <person name="Tsui H.-C.T."/>
            <person name="Winkler M.E."/>
        </authorList>
    </citation>
    <scope>NUCLEOTIDE SEQUENCE</scope>
</reference>
<protein>
    <recommendedName>
        <fullName evidence="2">Fibronectin type-III domain-containing protein</fullName>
    </recommendedName>
</protein>
<dbReference type="Gene3D" id="2.60.40.10">
    <property type="entry name" value="Immunoglobulins"/>
    <property type="match status" value="3"/>
</dbReference>
<dbReference type="PROSITE" id="PS50853">
    <property type="entry name" value="FN3"/>
    <property type="match status" value="3"/>
</dbReference>
<evidence type="ECO:0000313" key="3">
    <source>
        <dbReference type="EMBL" id="SVB76203.1"/>
    </source>
</evidence>